<evidence type="ECO:0000256" key="1">
    <source>
        <dbReference type="ARBA" id="ARBA00022679"/>
    </source>
</evidence>
<organism evidence="4 5">
    <name type="scientific">Duganella fentianensis</name>
    <dbReference type="NCBI Taxonomy" id="2692177"/>
    <lineage>
        <taxon>Bacteria</taxon>
        <taxon>Pseudomonadati</taxon>
        <taxon>Pseudomonadota</taxon>
        <taxon>Betaproteobacteria</taxon>
        <taxon>Burkholderiales</taxon>
        <taxon>Oxalobacteraceae</taxon>
        <taxon>Telluria group</taxon>
        <taxon>Duganella</taxon>
    </lineage>
</organism>
<protein>
    <submittedName>
        <fullName evidence="4">Serine acetyltransferase</fullName>
    </submittedName>
</protein>
<dbReference type="InterPro" id="IPR005881">
    <property type="entry name" value="Ser_O-AcTrfase"/>
</dbReference>
<keyword evidence="2" id="KW-0677">Repeat</keyword>
<dbReference type="GO" id="GO:0005737">
    <property type="term" value="C:cytoplasm"/>
    <property type="evidence" value="ECO:0007669"/>
    <property type="project" value="InterPro"/>
</dbReference>
<dbReference type="PIRSF" id="PIRSF000441">
    <property type="entry name" value="CysE"/>
    <property type="match status" value="1"/>
</dbReference>
<reference evidence="4" key="1">
    <citation type="submission" date="2019-12" db="EMBL/GenBank/DDBJ databases">
        <title>Novel species isolated from a subtropical stream in China.</title>
        <authorList>
            <person name="Lu H."/>
        </authorList>
    </citation>
    <scope>NUCLEOTIDE SEQUENCE [LARGE SCALE GENOMIC DNA]</scope>
    <source>
        <strain evidence="4">FT93W</strain>
    </source>
</reference>
<keyword evidence="3" id="KW-0012">Acyltransferase</keyword>
<dbReference type="PANTHER" id="PTHR42811">
    <property type="entry name" value="SERINE ACETYLTRANSFERASE"/>
    <property type="match status" value="1"/>
</dbReference>
<dbReference type="Pfam" id="PF00132">
    <property type="entry name" value="Hexapep"/>
    <property type="match status" value="1"/>
</dbReference>
<evidence type="ECO:0000313" key="4">
    <source>
        <dbReference type="EMBL" id="MYN47384.1"/>
    </source>
</evidence>
<dbReference type="SUPFAM" id="SSF51161">
    <property type="entry name" value="Trimeric LpxA-like enzymes"/>
    <property type="match status" value="1"/>
</dbReference>
<dbReference type="Proteomes" id="UP000444316">
    <property type="component" value="Unassembled WGS sequence"/>
</dbReference>
<name>A0A845I1B6_9BURK</name>
<evidence type="ECO:0000256" key="3">
    <source>
        <dbReference type="ARBA" id="ARBA00023315"/>
    </source>
</evidence>
<dbReference type="GO" id="GO:0009001">
    <property type="term" value="F:serine O-acetyltransferase activity"/>
    <property type="evidence" value="ECO:0007669"/>
    <property type="project" value="InterPro"/>
</dbReference>
<dbReference type="AlphaFoldDB" id="A0A845I1B6"/>
<dbReference type="InterPro" id="IPR001451">
    <property type="entry name" value="Hexapep"/>
</dbReference>
<keyword evidence="1 4" id="KW-0808">Transferase</keyword>
<dbReference type="PROSITE" id="PS00101">
    <property type="entry name" value="HEXAPEP_TRANSFERASES"/>
    <property type="match status" value="1"/>
</dbReference>
<dbReference type="InterPro" id="IPR018357">
    <property type="entry name" value="Hexapep_transf_CS"/>
</dbReference>
<dbReference type="EMBL" id="WWCL01000004">
    <property type="protein sequence ID" value="MYN47384.1"/>
    <property type="molecule type" value="Genomic_DNA"/>
</dbReference>
<dbReference type="InterPro" id="IPR011004">
    <property type="entry name" value="Trimer_LpxA-like_sf"/>
</dbReference>
<sequence>MLNRILFSVALPPSVRMGKNVVLAYQGLSTVVHAQASIGDDVYIGPQVIIGGRSGESLVPVIEAGAYIGAGARVLGPVTVGRNALVAAGAVVLADVAPGQAVAGIPARPIKMSRGEAGRDT</sequence>
<dbReference type="Gene3D" id="2.160.10.10">
    <property type="entry name" value="Hexapeptide repeat proteins"/>
    <property type="match status" value="1"/>
</dbReference>
<evidence type="ECO:0000256" key="2">
    <source>
        <dbReference type="ARBA" id="ARBA00022737"/>
    </source>
</evidence>
<proteinExistence type="predicted"/>
<gene>
    <name evidence="4" type="ORF">GTP23_20275</name>
</gene>
<evidence type="ECO:0000313" key="5">
    <source>
        <dbReference type="Proteomes" id="UP000444316"/>
    </source>
</evidence>
<keyword evidence="5" id="KW-1185">Reference proteome</keyword>
<comment type="caution">
    <text evidence="4">The sequence shown here is derived from an EMBL/GenBank/DDBJ whole genome shotgun (WGS) entry which is preliminary data.</text>
</comment>
<dbReference type="GO" id="GO:0006535">
    <property type="term" value="P:cysteine biosynthetic process from serine"/>
    <property type="evidence" value="ECO:0007669"/>
    <property type="project" value="InterPro"/>
</dbReference>
<accession>A0A845I1B6</accession>